<sequence>MCGRARCSLSREEAAKKADLAEESWKDIEKYEPKYNMQPGSSALVAVKKDGEGKRTIQAMTWGLVPSWTKDSETRLDFFRMFNARSETVPEKSVFNRLLSSKRCVVLLNGFYEWAQEHKTKQPYYIHYTDERVMAMAGLYDNWRDAEGNWLTTFTILTTDSSKRLQWLHDRMPVLLPTEDLEAAWLADEAPDAKGLMKICAPYNGEDLVWHPVTPSMSKTSFQGPECCKPLKRKSITTFFKPKSAPEGGISREAVKEDEVPAAPAGHAKIKAVSQSSTAQPTPEVAKKEDVAAEPDSSAGAVKQEDQARKPGASSSVSKKHAGTEVKKEQEEKQDEVGSKRVSGGSSQKTPTKKLKQTEGGMDSSPAAKRTQGPMDSFVIKNPA</sequence>
<keyword evidence="4" id="KW-0378">Hydrolase</keyword>
<gene>
    <name evidence="9" type="ORF">CVIRNUC_001984</name>
</gene>
<evidence type="ECO:0000256" key="6">
    <source>
        <dbReference type="ARBA" id="ARBA00023125"/>
    </source>
</evidence>
<comment type="caution">
    <text evidence="9">The sequence shown here is derived from an EMBL/GenBank/DDBJ whole genome shotgun (WGS) entry which is preliminary data.</text>
</comment>
<dbReference type="InterPro" id="IPR036590">
    <property type="entry name" value="SRAP-like"/>
</dbReference>
<evidence type="ECO:0000313" key="10">
    <source>
        <dbReference type="Proteomes" id="UP001314263"/>
    </source>
</evidence>
<evidence type="ECO:0000256" key="1">
    <source>
        <dbReference type="ARBA" id="ARBA00008136"/>
    </source>
</evidence>
<evidence type="ECO:0008006" key="11">
    <source>
        <dbReference type="Google" id="ProtNLM"/>
    </source>
</evidence>
<keyword evidence="10" id="KW-1185">Reference proteome</keyword>
<dbReference type="Proteomes" id="UP001314263">
    <property type="component" value="Unassembled WGS sequence"/>
</dbReference>
<keyword evidence="2" id="KW-0645">Protease</keyword>
<evidence type="ECO:0000256" key="8">
    <source>
        <dbReference type="SAM" id="MobiDB-lite"/>
    </source>
</evidence>
<dbReference type="EMBL" id="CAUYUE010000003">
    <property type="protein sequence ID" value="CAK0750352.1"/>
    <property type="molecule type" value="Genomic_DNA"/>
</dbReference>
<feature type="region of interest" description="Disordered" evidence="8">
    <location>
        <begin position="240"/>
        <end position="384"/>
    </location>
</feature>
<dbReference type="Gene3D" id="3.90.1680.10">
    <property type="entry name" value="SOS response associated peptidase-like"/>
    <property type="match status" value="1"/>
</dbReference>
<feature type="compositionally biased region" description="Basic and acidic residues" evidence="8">
    <location>
        <begin position="322"/>
        <end position="339"/>
    </location>
</feature>
<dbReference type="GO" id="GO:0008233">
    <property type="term" value="F:peptidase activity"/>
    <property type="evidence" value="ECO:0007669"/>
    <property type="project" value="UniProtKB-KW"/>
</dbReference>
<evidence type="ECO:0000313" key="9">
    <source>
        <dbReference type="EMBL" id="CAK0750352.1"/>
    </source>
</evidence>
<reference evidence="9 10" key="1">
    <citation type="submission" date="2023-10" db="EMBL/GenBank/DDBJ databases">
        <authorList>
            <person name="Maclean D."/>
            <person name="Macfadyen A."/>
        </authorList>
    </citation>
    <scope>NUCLEOTIDE SEQUENCE [LARGE SCALE GENOMIC DNA]</scope>
</reference>
<dbReference type="GO" id="GO:0006508">
    <property type="term" value="P:proteolysis"/>
    <property type="evidence" value="ECO:0007669"/>
    <property type="project" value="UniProtKB-KW"/>
</dbReference>
<name>A0AAV1HZ32_9CHLO</name>
<comment type="similarity">
    <text evidence="1">Belongs to the SOS response-associated peptidase family.</text>
</comment>
<evidence type="ECO:0000256" key="5">
    <source>
        <dbReference type="ARBA" id="ARBA00023124"/>
    </source>
</evidence>
<keyword evidence="3" id="KW-0227">DNA damage</keyword>
<dbReference type="GO" id="GO:0003697">
    <property type="term" value="F:single-stranded DNA binding"/>
    <property type="evidence" value="ECO:0007669"/>
    <property type="project" value="InterPro"/>
</dbReference>
<keyword evidence="5" id="KW-0190">Covalent protein-DNA linkage</keyword>
<evidence type="ECO:0000256" key="3">
    <source>
        <dbReference type="ARBA" id="ARBA00022763"/>
    </source>
</evidence>
<dbReference type="Pfam" id="PF02586">
    <property type="entry name" value="SRAP"/>
    <property type="match status" value="1"/>
</dbReference>
<dbReference type="GO" id="GO:0106300">
    <property type="term" value="P:protein-DNA covalent cross-linking repair"/>
    <property type="evidence" value="ECO:0007669"/>
    <property type="project" value="InterPro"/>
</dbReference>
<dbReference type="PANTHER" id="PTHR13604">
    <property type="entry name" value="DC12-RELATED"/>
    <property type="match status" value="1"/>
</dbReference>
<keyword evidence="6" id="KW-0238">DNA-binding</keyword>
<keyword evidence="7" id="KW-0456">Lyase</keyword>
<evidence type="ECO:0000256" key="4">
    <source>
        <dbReference type="ARBA" id="ARBA00022801"/>
    </source>
</evidence>
<dbReference type="InterPro" id="IPR003738">
    <property type="entry name" value="SRAP"/>
</dbReference>
<dbReference type="GO" id="GO:0016829">
    <property type="term" value="F:lyase activity"/>
    <property type="evidence" value="ECO:0007669"/>
    <property type="project" value="UniProtKB-KW"/>
</dbReference>
<evidence type="ECO:0000256" key="2">
    <source>
        <dbReference type="ARBA" id="ARBA00022670"/>
    </source>
</evidence>
<evidence type="ECO:0000256" key="7">
    <source>
        <dbReference type="ARBA" id="ARBA00023239"/>
    </source>
</evidence>
<dbReference type="SUPFAM" id="SSF143081">
    <property type="entry name" value="BB1717-like"/>
    <property type="match status" value="1"/>
</dbReference>
<proteinExistence type="inferred from homology"/>
<organism evidence="9 10">
    <name type="scientific">Coccomyxa viridis</name>
    <dbReference type="NCBI Taxonomy" id="1274662"/>
    <lineage>
        <taxon>Eukaryota</taxon>
        <taxon>Viridiplantae</taxon>
        <taxon>Chlorophyta</taxon>
        <taxon>core chlorophytes</taxon>
        <taxon>Trebouxiophyceae</taxon>
        <taxon>Trebouxiophyceae incertae sedis</taxon>
        <taxon>Coccomyxaceae</taxon>
        <taxon>Coccomyxa</taxon>
    </lineage>
</organism>
<dbReference type="AlphaFoldDB" id="A0AAV1HZ32"/>
<protein>
    <recommendedName>
        <fullName evidence="11">Embryonic stem cell-specific 5-hydroxymethylcytosine-binding protein</fullName>
    </recommendedName>
</protein>
<dbReference type="PANTHER" id="PTHR13604:SF0">
    <property type="entry name" value="ABASIC SITE PROCESSING PROTEIN HMCES"/>
    <property type="match status" value="1"/>
</dbReference>
<accession>A0AAV1HZ32</accession>